<dbReference type="InterPro" id="IPR032675">
    <property type="entry name" value="LRR_dom_sf"/>
</dbReference>
<dbReference type="PANTHER" id="PTHR31969">
    <property type="entry name" value="GEM-LIKE PROTEIN 2"/>
    <property type="match status" value="1"/>
</dbReference>
<protein>
    <submittedName>
        <fullName evidence="1">Uncharacterized protein</fullName>
    </submittedName>
</protein>
<dbReference type="AlphaFoldDB" id="A0AAE1VGU3"/>
<evidence type="ECO:0000313" key="2">
    <source>
        <dbReference type="Proteomes" id="UP001291623"/>
    </source>
</evidence>
<keyword evidence="2" id="KW-1185">Reference proteome</keyword>
<proteinExistence type="predicted"/>
<comment type="caution">
    <text evidence="1">The sequence shown here is derived from an EMBL/GenBank/DDBJ whole genome shotgun (WGS) entry which is preliminary data.</text>
</comment>
<sequence>MEIEGAEAGKTATPSNDKLSSVNAHVLACVLKGSTVEFLILVVSCYFPNTGAARRKILKLTSEDQKGDGVAETLTSLLSLSAFLQSLFIRSYPEYEKTILAMSYRPRLVKVILGDYMNLTNQVVGSLSRRHDKTLKLLNLDEWRVVADASLMAVVDNFPLLNDLVVSKCALTDYSLAALSYPVQVSLQVFFLPDWSTISNKNVASFAFIFVATKELCQQGYLETGFMIELRVPQSSLYIFEEFKTGLFDYFIVIDASKSEGLVYELKKEPDNEELGSRDKENFIKTIIVSSLKLKSESATPTCLLEGETTCAKVCYGEFAPVEICYNGELSYKLEPITKHRPEAFYKENDLFSRKVAALLHNILRFLSYEAFHNCQEEFLEHCSKGTKVLSEGGYDKIFHQTFEADLEEQLQNSFACYLSISAGPVMEVLYLSTAKLAFCSDNPLSYKTEDKTEWSYYKRRYKHTHCKSCESDIASTYIDTNTQPRNSVYNNIDFSHPDWKVNAIDCVKGLQSLRILHKVILQAKNSMDTSITMIELLIISLQPLLVLSELIPIVHG</sequence>
<organism evidence="1 2">
    <name type="scientific">Anisodus tanguticus</name>
    <dbReference type="NCBI Taxonomy" id="243964"/>
    <lineage>
        <taxon>Eukaryota</taxon>
        <taxon>Viridiplantae</taxon>
        <taxon>Streptophyta</taxon>
        <taxon>Embryophyta</taxon>
        <taxon>Tracheophyta</taxon>
        <taxon>Spermatophyta</taxon>
        <taxon>Magnoliopsida</taxon>
        <taxon>eudicotyledons</taxon>
        <taxon>Gunneridae</taxon>
        <taxon>Pentapetalae</taxon>
        <taxon>asterids</taxon>
        <taxon>lamiids</taxon>
        <taxon>Solanales</taxon>
        <taxon>Solanaceae</taxon>
        <taxon>Solanoideae</taxon>
        <taxon>Hyoscyameae</taxon>
        <taxon>Anisodus</taxon>
    </lineage>
</organism>
<dbReference type="Proteomes" id="UP001291623">
    <property type="component" value="Unassembled WGS sequence"/>
</dbReference>
<dbReference type="Gene3D" id="3.80.10.10">
    <property type="entry name" value="Ribonuclease Inhibitor"/>
    <property type="match status" value="1"/>
</dbReference>
<name>A0AAE1VGU3_9SOLA</name>
<reference evidence="1" key="1">
    <citation type="submission" date="2023-12" db="EMBL/GenBank/DDBJ databases">
        <title>Genome assembly of Anisodus tanguticus.</title>
        <authorList>
            <person name="Wang Y.-J."/>
        </authorList>
    </citation>
    <scope>NUCLEOTIDE SEQUENCE</scope>
    <source>
        <strain evidence="1">KB-2021</strain>
        <tissue evidence="1">Leaf</tissue>
    </source>
</reference>
<evidence type="ECO:0000313" key="1">
    <source>
        <dbReference type="EMBL" id="KAK4359920.1"/>
    </source>
</evidence>
<dbReference type="SUPFAM" id="SSF52047">
    <property type="entry name" value="RNI-like"/>
    <property type="match status" value="1"/>
</dbReference>
<gene>
    <name evidence="1" type="ORF">RND71_022149</name>
</gene>
<accession>A0AAE1VGU3</accession>
<dbReference type="InterPro" id="IPR037848">
    <property type="entry name" value="GEM-like"/>
</dbReference>
<dbReference type="EMBL" id="JAVYJV010000011">
    <property type="protein sequence ID" value="KAK4359920.1"/>
    <property type="molecule type" value="Genomic_DNA"/>
</dbReference>